<dbReference type="Pfam" id="PF08352">
    <property type="entry name" value="oligo_HPY"/>
    <property type="match status" value="1"/>
</dbReference>
<dbReference type="EMBL" id="VTAW01000015">
    <property type="protein sequence ID" value="TYT61659.1"/>
    <property type="molecule type" value="Genomic_DNA"/>
</dbReference>
<dbReference type="Proteomes" id="UP000324104">
    <property type="component" value="Unassembled WGS sequence"/>
</dbReference>
<evidence type="ECO:0000256" key="7">
    <source>
        <dbReference type="ARBA" id="ARBA00022967"/>
    </source>
</evidence>
<dbReference type="InterPro" id="IPR050388">
    <property type="entry name" value="ABC_Ni/Peptide_Import"/>
</dbReference>
<keyword evidence="11" id="KW-1185">Reference proteome</keyword>
<evidence type="ECO:0000256" key="4">
    <source>
        <dbReference type="ARBA" id="ARBA00022519"/>
    </source>
</evidence>
<protein>
    <submittedName>
        <fullName evidence="10">ABC transporter ATP-binding protein</fullName>
    </submittedName>
</protein>
<dbReference type="SMART" id="SM00382">
    <property type="entry name" value="AAA"/>
    <property type="match status" value="1"/>
</dbReference>
<dbReference type="RefSeq" id="WP_149081808.1">
    <property type="nucleotide sequence ID" value="NZ_VTAW01000015.1"/>
</dbReference>
<evidence type="ECO:0000256" key="6">
    <source>
        <dbReference type="ARBA" id="ARBA00022840"/>
    </source>
</evidence>
<dbReference type="Pfam" id="PF00005">
    <property type="entry name" value="ABC_tran"/>
    <property type="match status" value="1"/>
</dbReference>
<evidence type="ECO:0000256" key="2">
    <source>
        <dbReference type="ARBA" id="ARBA00022448"/>
    </source>
</evidence>
<keyword evidence="7" id="KW-1278">Translocase</keyword>
<dbReference type="PROSITE" id="PS00211">
    <property type="entry name" value="ABC_TRANSPORTER_1"/>
    <property type="match status" value="1"/>
</dbReference>
<comment type="caution">
    <text evidence="10">The sequence shown here is derived from an EMBL/GenBank/DDBJ whole genome shotgun (WGS) entry which is preliminary data.</text>
</comment>
<proteinExistence type="predicted"/>
<dbReference type="InterPro" id="IPR027417">
    <property type="entry name" value="P-loop_NTPase"/>
</dbReference>
<keyword evidence="5" id="KW-0547">Nucleotide-binding</keyword>
<evidence type="ECO:0000256" key="8">
    <source>
        <dbReference type="ARBA" id="ARBA00023136"/>
    </source>
</evidence>
<keyword evidence="4" id="KW-0997">Cell inner membrane</keyword>
<evidence type="ECO:0000259" key="9">
    <source>
        <dbReference type="PROSITE" id="PS50893"/>
    </source>
</evidence>
<dbReference type="InterPro" id="IPR013563">
    <property type="entry name" value="Oligopep_ABC_C"/>
</dbReference>
<dbReference type="GO" id="GO:0016887">
    <property type="term" value="F:ATP hydrolysis activity"/>
    <property type="evidence" value="ECO:0007669"/>
    <property type="project" value="InterPro"/>
</dbReference>
<reference evidence="10 11" key="1">
    <citation type="submission" date="2019-08" db="EMBL/GenBank/DDBJ databases">
        <title>Archaea genome.</title>
        <authorList>
            <person name="Kajale S."/>
            <person name="Shouche Y."/>
            <person name="Deshpande N."/>
            <person name="Sharma A."/>
        </authorList>
    </citation>
    <scope>NUCLEOTIDE SEQUENCE [LARGE SCALE GENOMIC DNA]</scope>
    <source>
        <strain evidence="10 11">ESP3B_9</strain>
    </source>
</reference>
<keyword evidence="8" id="KW-0472">Membrane</keyword>
<dbReference type="CDD" id="cd03257">
    <property type="entry name" value="ABC_NikE_OppD_transporters"/>
    <property type="match status" value="1"/>
</dbReference>
<dbReference type="AlphaFoldDB" id="A0A5D5AIQ3"/>
<accession>A0A5D5AIQ3</accession>
<dbReference type="GO" id="GO:0015833">
    <property type="term" value="P:peptide transport"/>
    <property type="evidence" value="ECO:0007669"/>
    <property type="project" value="InterPro"/>
</dbReference>
<name>A0A5D5AIQ3_9EURY</name>
<keyword evidence="6 10" id="KW-0067">ATP-binding</keyword>
<evidence type="ECO:0000256" key="3">
    <source>
        <dbReference type="ARBA" id="ARBA00022475"/>
    </source>
</evidence>
<dbReference type="Gene3D" id="3.40.50.300">
    <property type="entry name" value="P-loop containing nucleotide triphosphate hydrolases"/>
    <property type="match status" value="1"/>
</dbReference>
<dbReference type="GO" id="GO:0005524">
    <property type="term" value="F:ATP binding"/>
    <property type="evidence" value="ECO:0007669"/>
    <property type="project" value="UniProtKB-KW"/>
</dbReference>
<evidence type="ECO:0000313" key="10">
    <source>
        <dbReference type="EMBL" id="TYT61659.1"/>
    </source>
</evidence>
<keyword evidence="3" id="KW-1003">Cell membrane</keyword>
<dbReference type="PANTHER" id="PTHR43297">
    <property type="entry name" value="OLIGOPEPTIDE TRANSPORT ATP-BINDING PROTEIN APPD"/>
    <property type="match status" value="1"/>
</dbReference>
<evidence type="ECO:0000313" key="11">
    <source>
        <dbReference type="Proteomes" id="UP000324104"/>
    </source>
</evidence>
<dbReference type="GO" id="GO:0005886">
    <property type="term" value="C:plasma membrane"/>
    <property type="evidence" value="ECO:0007669"/>
    <property type="project" value="UniProtKB-SubCell"/>
</dbReference>
<dbReference type="NCBIfam" id="TIGR01727">
    <property type="entry name" value="oligo_HPY"/>
    <property type="match status" value="1"/>
</dbReference>
<feature type="domain" description="ABC transporter" evidence="9">
    <location>
        <begin position="8"/>
        <end position="257"/>
    </location>
</feature>
<organism evidence="10 11">
    <name type="scientific">Natrialba swarupiae</name>
    <dbReference type="NCBI Taxonomy" id="2448032"/>
    <lineage>
        <taxon>Archaea</taxon>
        <taxon>Methanobacteriati</taxon>
        <taxon>Methanobacteriota</taxon>
        <taxon>Stenosarchaea group</taxon>
        <taxon>Halobacteria</taxon>
        <taxon>Halobacteriales</taxon>
        <taxon>Natrialbaceae</taxon>
        <taxon>Natrialba</taxon>
    </lineage>
</organism>
<gene>
    <name evidence="10" type="ORF">FYC77_12375</name>
</gene>
<dbReference type="InterPro" id="IPR003439">
    <property type="entry name" value="ABC_transporter-like_ATP-bd"/>
</dbReference>
<dbReference type="InterPro" id="IPR017871">
    <property type="entry name" value="ABC_transporter-like_CS"/>
</dbReference>
<sequence length="349" mass="38502">MTEPLLAIDDLNVRFRTEDEPVYALNGVDITIEHNEVMGIIGESGCGKSVTALSVLQLLQSPPAEIIGGEIRYKGENLLERSDSEMDEIRGNEISMIYQDPMKALNPVLTIGQQVTEPLLAHRDVTKDEAIDEAIEMLRACGLADAERLVDEYPHSLSGGMRQRVMIAMGLITKPDLLIADEPTTALDVTTQAKILDLLEDISDEFDMSIMYISHNLATVSEVADRITVMYAGTVAERCTMNELFELPLHPYTRKLIESIPKLDTVHERLPAIEGSVPTFNEPPSGCPFASRCPQYIGSACDEVVPQAQPPGEAYDVEAEHTVACHLYTDASSEKPPWTTEEQTHDSAY</sequence>
<dbReference type="FunFam" id="3.40.50.300:FF:000016">
    <property type="entry name" value="Oligopeptide ABC transporter ATP-binding component"/>
    <property type="match status" value="1"/>
</dbReference>
<comment type="subcellular location">
    <subcellularLocation>
        <location evidence="1">Cell membrane</location>
        <topology evidence="1">Peripheral membrane protein</topology>
    </subcellularLocation>
</comment>
<dbReference type="SUPFAM" id="SSF52540">
    <property type="entry name" value="P-loop containing nucleoside triphosphate hydrolases"/>
    <property type="match status" value="1"/>
</dbReference>
<evidence type="ECO:0000256" key="5">
    <source>
        <dbReference type="ARBA" id="ARBA00022741"/>
    </source>
</evidence>
<evidence type="ECO:0000256" key="1">
    <source>
        <dbReference type="ARBA" id="ARBA00004202"/>
    </source>
</evidence>
<dbReference type="PROSITE" id="PS50893">
    <property type="entry name" value="ABC_TRANSPORTER_2"/>
    <property type="match status" value="1"/>
</dbReference>
<keyword evidence="2" id="KW-0813">Transport</keyword>
<dbReference type="InterPro" id="IPR003593">
    <property type="entry name" value="AAA+_ATPase"/>
</dbReference>
<dbReference type="PANTHER" id="PTHR43297:SF14">
    <property type="entry name" value="ATPASE AAA-TYPE CORE DOMAIN-CONTAINING PROTEIN"/>
    <property type="match status" value="1"/>
</dbReference>